<dbReference type="GO" id="GO:0051539">
    <property type="term" value="F:4 iron, 4 sulfur cluster binding"/>
    <property type="evidence" value="ECO:0007669"/>
    <property type="project" value="UniProtKB-KW"/>
</dbReference>
<feature type="domain" description="Radical SAM core" evidence="7">
    <location>
        <begin position="69"/>
        <end position="307"/>
    </location>
</feature>
<evidence type="ECO:0000256" key="4">
    <source>
        <dbReference type="ARBA" id="ARBA00022723"/>
    </source>
</evidence>
<dbReference type="PANTHER" id="PTHR43583">
    <property type="entry name" value="2-IMINOACETATE SYNTHASE"/>
    <property type="match status" value="1"/>
</dbReference>
<evidence type="ECO:0000313" key="9">
    <source>
        <dbReference type="Proteomes" id="UP000231267"/>
    </source>
</evidence>
<name>A0A2J0LG66_9BACT</name>
<keyword evidence="6" id="KW-0411">Iron-sulfur</keyword>
<dbReference type="InterPro" id="IPR013785">
    <property type="entry name" value="Aldolase_TIM"/>
</dbReference>
<sequence>MAMRIINEKYINSLLAKEKAPSEKSALAVIRKALRRKGLSLEEAAVLINAKGIEKKLFDAAARVKKEIYGERVVFFAPLYASDYCVNDCKYCSFHVSNKLFTRKQLTMQDLRRQINILINMGHKRTLLEFGEHPVKCNIDYVIDVINTIYSVKNPKGNIRRINVNIAPTTVKNYRRLKKANIGTYQLFQETYHRPTYKKLHKGLKRNYNRQITAHIKAFKAGIDDFGIGVLFGLYDWRFEVLSLVSHAQYLDKNLGVGPHTISVPRFRPAPTVNYRPEYPVSDKDFLKIIAILRLSVPYTGMILSTRETPAIRRAAFKIGISQASAASVTSVGGYGIKRKEKQFRISDERPLGEVIMSLLDDNMLPSFCTACYRLGRTGHDFMDMAKPGDIQNFCRPNGLMTFAEYLEDFAVGSVYRKGYKVIKHYLNQIKDKSVRNKTKERLLRIKQGIRDLYF</sequence>
<dbReference type="InterPro" id="IPR010722">
    <property type="entry name" value="BATS_dom"/>
</dbReference>
<comment type="cofactor">
    <cofactor evidence="1">
        <name>[4Fe-4S] cluster</name>
        <dbReference type="ChEBI" id="CHEBI:49883"/>
    </cofactor>
</comment>
<keyword evidence="4" id="KW-0479">Metal-binding</keyword>
<comment type="caution">
    <text evidence="8">The sequence shown here is derived from an EMBL/GenBank/DDBJ whole genome shotgun (WGS) entry which is preliminary data.</text>
</comment>
<keyword evidence="2" id="KW-0004">4Fe-4S</keyword>
<evidence type="ECO:0000313" key="8">
    <source>
        <dbReference type="EMBL" id="PIW66209.1"/>
    </source>
</evidence>
<dbReference type="Gene3D" id="3.20.20.70">
    <property type="entry name" value="Aldolase class I"/>
    <property type="match status" value="1"/>
</dbReference>
<proteinExistence type="predicted"/>
<dbReference type="SFLD" id="SFLDF00319">
    <property type="entry name" value="Fe_hydrogenase_maturase_(HydG"/>
    <property type="match status" value="1"/>
</dbReference>
<accession>A0A2J0LG66</accession>
<dbReference type="CDD" id="cd01335">
    <property type="entry name" value="Radical_SAM"/>
    <property type="match status" value="1"/>
</dbReference>
<dbReference type="SFLD" id="SFLDS00029">
    <property type="entry name" value="Radical_SAM"/>
    <property type="match status" value="1"/>
</dbReference>
<dbReference type="SFLD" id="SFLDG01081">
    <property type="entry name" value="cleavage_of_the_Ca-Cb_bond_in"/>
    <property type="match status" value="1"/>
</dbReference>
<dbReference type="Proteomes" id="UP000231267">
    <property type="component" value="Unassembled WGS sequence"/>
</dbReference>
<dbReference type="SUPFAM" id="SSF102114">
    <property type="entry name" value="Radical SAM enzymes"/>
    <property type="match status" value="1"/>
</dbReference>
<dbReference type="InterPro" id="IPR058240">
    <property type="entry name" value="rSAM_sf"/>
</dbReference>
<dbReference type="PROSITE" id="PS51918">
    <property type="entry name" value="RADICAL_SAM"/>
    <property type="match status" value="1"/>
</dbReference>
<evidence type="ECO:0000256" key="2">
    <source>
        <dbReference type="ARBA" id="ARBA00022485"/>
    </source>
</evidence>
<dbReference type="SMART" id="SM00876">
    <property type="entry name" value="BATS"/>
    <property type="match status" value="1"/>
</dbReference>
<dbReference type="GO" id="GO:0042364">
    <property type="term" value="P:water-soluble vitamin biosynthetic process"/>
    <property type="evidence" value="ECO:0007669"/>
    <property type="project" value="UniProtKB-ARBA"/>
</dbReference>
<evidence type="ECO:0000256" key="5">
    <source>
        <dbReference type="ARBA" id="ARBA00023004"/>
    </source>
</evidence>
<dbReference type="InterPro" id="IPR034428">
    <property type="entry name" value="ThiH/NoCL/HydG-like"/>
</dbReference>
<dbReference type="GO" id="GO:0044272">
    <property type="term" value="P:sulfur compound biosynthetic process"/>
    <property type="evidence" value="ECO:0007669"/>
    <property type="project" value="UniProtKB-ARBA"/>
</dbReference>
<evidence type="ECO:0000259" key="7">
    <source>
        <dbReference type="PROSITE" id="PS51918"/>
    </source>
</evidence>
<evidence type="ECO:0000256" key="1">
    <source>
        <dbReference type="ARBA" id="ARBA00001966"/>
    </source>
</evidence>
<dbReference type="PANTHER" id="PTHR43583:SF2">
    <property type="entry name" value="THIAZOLE BIOSYNTHESIS PROTEIN"/>
    <property type="match status" value="1"/>
</dbReference>
<dbReference type="Pfam" id="PF04055">
    <property type="entry name" value="Radical_SAM"/>
    <property type="match status" value="1"/>
</dbReference>
<protein>
    <submittedName>
        <fullName evidence="8">[FeFe] hydrogenase H-cluster radical SAM maturase HydG</fullName>
    </submittedName>
</protein>
<dbReference type="InterPro" id="IPR007197">
    <property type="entry name" value="rSAM"/>
</dbReference>
<reference evidence="8 9" key="1">
    <citation type="submission" date="2017-09" db="EMBL/GenBank/DDBJ databases">
        <title>Depth-based differentiation of microbial function through sediment-hosted aquifers and enrichment of novel symbionts in the deep terrestrial subsurface.</title>
        <authorList>
            <person name="Probst A.J."/>
            <person name="Ladd B."/>
            <person name="Jarett J.K."/>
            <person name="Geller-Mcgrath D.E."/>
            <person name="Sieber C.M."/>
            <person name="Emerson J.B."/>
            <person name="Anantharaman K."/>
            <person name="Thomas B.C."/>
            <person name="Malmstrom R."/>
            <person name="Stieglmeier M."/>
            <person name="Klingl A."/>
            <person name="Woyke T."/>
            <person name="Ryan C.M."/>
            <person name="Banfield J.F."/>
        </authorList>
    </citation>
    <scope>NUCLEOTIDE SEQUENCE [LARGE SCALE GENOMIC DNA]</scope>
    <source>
        <strain evidence="8">CG12_big_fil_rev_8_21_14_0_65_43_15</strain>
    </source>
</reference>
<dbReference type="NCBIfam" id="TIGR03955">
    <property type="entry name" value="rSAM_HydG"/>
    <property type="match status" value="1"/>
</dbReference>
<gene>
    <name evidence="8" type="ORF">COW11_04550</name>
</gene>
<evidence type="ECO:0000256" key="3">
    <source>
        <dbReference type="ARBA" id="ARBA00022691"/>
    </source>
</evidence>
<dbReference type="SFLD" id="SFLDG01060">
    <property type="entry name" value="BATS_domain_containing"/>
    <property type="match status" value="1"/>
</dbReference>
<evidence type="ECO:0000256" key="6">
    <source>
        <dbReference type="ARBA" id="ARBA00023014"/>
    </source>
</evidence>
<dbReference type="Pfam" id="PF06968">
    <property type="entry name" value="BATS"/>
    <property type="match status" value="1"/>
</dbReference>
<dbReference type="InterPro" id="IPR024007">
    <property type="entry name" value="FeFe-hyd_mat_HydG"/>
</dbReference>
<keyword evidence="3" id="KW-0949">S-adenosyl-L-methionine</keyword>
<dbReference type="EMBL" id="PFGP01000106">
    <property type="protein sequence ID" value="PIW66209.1"/>
    <property type="molecule type" value="Genomic_DNA"/>
</dbReference>
<organism evidence="8 9">
    <name type="scientific">Candidatus Taenaricola geysiri</name>
    <dbReference type="NCBI Taxonomy" id="1974752"/>
    <lineage>
        <taxon>Bacteria</taxon>
        <taxon>Pseudomonadati</taxon>
        <taxon>Candidatus Omnitrophota</taxon>
        <taxon>Candidatus Taenaricola</taxon>
    </lineage>
</organism>
<dbReference type="AlphaFoldDB" id="A0A2J0LG66"/>
<dbReference type="GO" id="GO:0003824">
    <property type="term" value="F:catalytic activity"/>
    <property type="evidence" value="ECO:0007669"/>
    <property type="project" value="InterPro"/>
</dbReference>
<keyword evidence="5" id="KW-0408">Iron</keyword>
<dbReference type="GO" id="GO:0046872">
    <property type="term" value="F:metal ion binding"/>
    <property type="evidence" value="ECO:0007669"/>
    <property type="project" value="UniProtKB-KW"/>
</dbReference>